<evidence type="ECO:0000256" key="1">
    <source>
        <dbReference type="ARBA" id="ARBA00022723"/>
    </source>
</evidence>
<dbReference type="GO" id="GO:0008270">
    <property type="term" value="F:zinc ion binding"/>
    <property type="evidence" value="ECO:0007669"/>
    <property type="project" value="InterPro"/>
</dbReference>
<sequence length="181" mass="19494">MIRALRALPRSLSMSLSNLVPTGVSDLDLKLLRLAIRHSEEARARGRHPFAALVADREGRVIAEAGNNSMPPEGDPTQHAELRAVAMAAQRLGPAELAHCTLYTSAEPCCMCAGAVYWTGVGRVVYALSEHSLLGLTGAHPENPTFALPCREVFARGQRTIEVRGPMLEAEAASAHEGFWT</sequence>
<dbReference type="FunFam" id="3.40.140.10:FF:000051">
    <property type="entry name" value="Nucleoside deaminase"/>
    <property type="match status" value="1"/>
</dbReference>
<dbReference type="PANTHER" id="PTHR11079">
    <property type="entry name" value="CYTOSINE DEAMINASE FAMILY MEMBER"/>
    <property type="match status" value="1"/>
</dbReference>
<keyword evidence="1" id="KW-0479">Metal-binding</keyword>
<dbReference type="CDD" id="cd01285">
    <property type="entry name" value="nucleoside_deaminase"/>
    <property type="match status" value="1"/>
</dbReference>
<evidence type="ECO:0000313" key="4">
    <source>
        <dbReference type="EMBL" id="MWK58775.1"/>
    </source>
</evidence>
<dbReference type="AlphaFoldDB" id="A0A7X3KVI7"/>
<dbReference type="EMBL" id="WTFN01000069">
    <property type="protein sequence ID" value="MWK58775.1"/>
    <property type="molecule type" value="Genomic_DNA"/>
</dbReference>
<dbReference type="GO" id="GO:0016787">
    <property type="term" value="F:hydrolase activity"/>
    <property type="evidence" value="ECO:0007669"/>
    <property type="project" value="InterPro"/>
</dbReference>
<reference evidence="4 5" key="1">
    <citation type="submission" date="2019-12" db="EMBL/GenBank/DDBJ databases">
        <title>Draft genome sequence of Pseudomonas otitidis recovered from a chicken carcass.</title>
        <authorList>
            <person name="Vieira T.R."/>
            <person name="Oliviera E.F.C."/>
            <person name="Silva N.M.V."/>
            <person name="Sambrano G.E."/>
            <person name="Cibulski S.P."/>
            <person name="Cardoso M.R.I."/>
        </authorList>
    </citation>
    <scope>NUCLEOTIDE SEQUENCE [LARGE SCALE GENOMIC DNA]</scope>
    <source>
        <strain evidence="4 5">25_K</strain>
    </source>
</reference>
<feature type="domain" description="CMP/dCMP-type deaminase" evidence="3">
    <location>
        <begin position="26"/>
        <end position="150"/>
    </location>
</feature>
<dbReference type="Gene3D" id="3.40.140.10">
    <property type="entry name" value="Cytidine Deaminase, domain 2"/>
    <property type="match status" value="1"/>
</dbReference>
<gene>
    <name evidence="4" type="ORF">GO594_22560</name>
</gene>
<protein>
    <submittedName>
        <fullName evidence="4">Nucleoside deaminase</fullName>
    </submittedName>
</protein>
<evidence type="ECO:0000259" key="3">
    <source>
        <dbReference type="PROSITE" id="PS51747"/>
    </source>
</evidence>
<dbReference type="Proteomes" id="UP000461288">
    <property type="component" value="Unassembled WGS sequence"/>
</dbReference>
<dbReference type="InterPro" id="IPR016193">
    <property type="entry name" value="Cytidine_deaminase-like"/>
</dbReference>
<keyword evidence="2" id="KW-0862">Zinc</keyword>
<organism evidence="4 5">
    <name type="scientific">Metapseudomonas otitidis</name>
    <dbReference type="NCBI Taxonomy" id="319939"/>
    <lineage>
        <taxon>Bacteria</taxon>
        <taxon>Pseudomonadati</taxon>
        <taxon>Pseudomonadota</taxon>
        <taxon>Gammaproteobacteria</taxon>
        <taxon>Pseudomonadales</taxon>
        <taxon>Pseudomonadaceae</taxon>
        <taxon>Metapseudomonas</taxon>
    </lineage>
</organism>
<evidence type="ECO:0000256" key="2">
    <source>
        <dbReference type="ARBA" id="ARBA00022833"/>
    </source>
</evidence>
<comment type="caution">
    <text evidence="4">The sequence shown here is derived from an EMBL/GenBank/DDBJ whole genome shotgun (WGS) entry which is preliminary data.</text>
</comment>
<dbReference type="PANTHER" id="PTHR11079:SF179">
    <property type="entry name" value="TRNA(ADENINE(34)) DEAMINASE, CHLOROPLASTIC"/>
    <property type="match status" value="1"/>
</dbReference>
<dbReference type="Pfam" id="PF00383">
    <property type="entry name" value="dCMP_cyt_deam_1"/>
    <property type="match status" value="1"/>
</dbReference>
<accession>A0A7X3KVI7</accession>
<dbReference type="PROSITE" id="PS00903">
    <property type="entry name" value="CYT_DCMP_DEAMINASES_1"/>
    <property type="match status" value="1"/>
</dbReference>
<name>A0A7X3KVI7_9GAMM</name>
<dbReference type="InterPro" id="IPR002125">
    <property type="entry name" value="CMP_dCMP_dom"/>
</dbReference>
<dbReference type="SUPFAM" id="SSF53927">
    <property type="entry name" value="Cytidine deaminase-like"/>
    <property type="match status" value="1"/>
</dbReference>
<dbReference type="InterPro" id="IPR016192">
    <property type="entry name" value="APOBEC/CMP_deaminase_Zn-bd"/>
</dbReference>
<proteinExistence type="predicted"/>
<evidence type="ECO:0000313" key="5">
    <source>
        <dbReference type="Proteomes" id="UP000461288"/>
    </source>
</evidence>
<dbReference type="PROSITE" id="PS51747">
    <property type="entry name" value="CYT_DCMP_DEAMINASES_2"/>
    <property type="match status" value="1"/>
</dbReference>